<dbReference type="GO" id="GO:0051231">
    <property type="term" value="P:spindle elongation"/>
    <property type="evidence" value="ECO:0007669"/>
    <property type="project" value="TreeGrafter"/>
</dbReference>
<keyword evidence="7 12" id="KW-0175">Coiled coil</keyword>
<dbReference type="CDD" id="cd23649">
    <property type="entry name" value="Khc_CBD_cc"/>
    <property type="match status" value="1"/>
</dbReference>
<evidence type="ECO:0000256" key="4">
    <source>
        <dbReference type="ARBA" id="ARBA00022701"/>
    </source>
</evidence>
<evidence type="ECO:0000256" key="8">
    <source>
        <dbReference type="ARBA" id="ARBA00023175"/>
    </source>
</evidence>
<feature type="coiled-coil region" evidence="12">
    <location>
        <begin position="303"/>
        <end position="337"/>
    </location>
</feature>
<evidence type="ECO:0000256" key="13">
    <source>
        <dbReference type="SAM" id="MobiDB-lite"/>
    </source>
</evidence>
<dbReference type="InterPro" id="IPR001752">
    <property type="entry name" value="Kinesin_motor_dom"/>
</dbReference>
<dbReference type="VEuPathDB" id="AmoebaDB:ACA1_139430"/>
<dbReference type="InterPro" id="IPR059182">
    <property type="entry name" value="Khc_C"/>
</dbReference>
<feature type="coiled-coil region" evidence="12">
    <location>
        <begin position="388"/>
        <end position="520"/>
    </location>
</feature>
<dbReference type="PROSITE" id="PS00411">
    <property type="entry name" value="KINESIN_MOTOR_1"/>
    <property type="match status" value="1"/>
</dbReference>
<sequence>MMAPPPRLSFGQGNHSFNFDKIWGPVTSQTEVYDYAARPVVEDLFKGFNGTIFVYGQTGSGKTHTMQGPDIHDQQMKGIIPRMIETIFTFVEEASETMEFLVKVSYIEIYMEKIRDLMAPDKADLKIRENKDKSVYIEGVTEEYVTCADDVIRVMDTGSANRKVAATNMNDVSSRSHSIFVWNVEQKNLQNGTTMSGKLYLVDLAGSEKVGKTGATGQTLDEAKGINKSLSALGNVINALTDGKSKHVPYRDSKLTRLLQESLGGNSRTTLIINCSPSSYNEEETLSTLRFGIRAKTIKNQAKVNKEMSVQELKALLDKANKELSRLKTYCTCLEEELRLVKGTISPAAKDKAGAGGMTLASPAVLQVQSQSALPAMSPDTRSKLPNVAAINDRVTELEDKLKQAEDEKSEILEKVDSLQDALRDRDQAAAEELERLEKLKEELANASATQEQYEKENQIMVGRIADLTIQMERLQCERSESQVVIESLSEQKETLQAELQRLQTEFAELQEAHKKLATTSKKEEARQSKMAALEENQKKYAMDSAALLQSLESSVSRLQDLETSLHTPDGAAAAEAEPSLSQEAAVVAAAAAPAQEQQLSEEHVKKLERLGELEKKLVEFETGAKTAHAEKEKLHRRLEELEKTAEDRAKKLEIYEKEREREKQRQKQREEGEPVESFEMEMLRAEKEQFQAEAEQLRREKEELEEAVEQTRREFESKAQALDREREEEKATHNEEKRKQLEQELNDLRQKTAQKLAEFDQLKTSLLRDLQNRCEKVIDLEMLLDEAREQYEQLLKNSSNKSLQKRNMFLERNLEQLTRVHQQLVNQNNELRLEKKVSEKKLAARNERIRGLEVLLSSAQEKLQQQSENHGTQVSKYKQLVDELKAKLDQAQARAQSRGRSSSIGNGNGGARIIKPIRGGGGRKKPDLASSSSSLSTTAATAAGSSSSPGGTSLRRSSSSLASESPSSGKRSSTKEKAAAAASLKSSDNFALHSNIADAASSSSPSLSGAAPSSPYRPPHQSSE</sequence>
<dbReference type="GO" id="GO:0005875">
    <property type="term" value="C:microtubule associated complex"/>
    <property type="evidence" value="ECO:0007669"/>
    <property type="project" value="TreeGrafter"/>
</dbReference>
<comment type="similarity">
    <text evidence="10">Belongs to the TRAFAC class myosin-kinesin ATPase superfamily. Kinesin family. KIN-5/BimC subfamily.</text>
</comment>
<evidence type="ECO:0000256" key="9">
    <source>
        <dbReference type="ARBA" id="ARBA00023212"/>
    </source>
</evidence>
<dbReference type="GO" id="GO:0003777">
    <property type="term" value="F:microtubule motor activity"/>
    <property type="evidence" value="ECO:0007669"/>
    <property type="project" value="InterPro"/>
</dbReference>
<evidence type="ECO:0000256" key="10">
    <source>
        <dbReference type="ARBA" id="ARBA00034704"/>
    </source>
</evidence>
<accession>L8GQ26</accession>
<dbReference type="KEGG" id="acan:ACA1_139430"/>
<feature type="compositionally biased region" description="Low complexity" evidence="13">
    <location>
        <begin position="891"/>
        <end position="918"/>
    </location>
</feature>
<keyword evidence="3" id="KW-0963">Cytoplasm</keyword>
<dbReference type="PROSITE" id="PS50067">
    <property type="entry name" value="KINESIN_MOTOR_2"/>
    <property type="match status" value="1"/>
</dbReference>
<evidence type="ECO:0000256" key="7">
    <source>
        <dbReference type="ARBA" id="ARBA00023054"/>
    </source>
</evidence>
<dbReference type="InterPro" id="IPR027640">
    <property type="entry name" value="Kinesin-like_fam"/>
</dbReference>
<keyword evidence="8 11" id="KW-0505">Motor protein</keyword>
<keyword evidence="16" id="KW-1185">Reference proteome</keyword>
<feature type="compositionally biased region" description="Basic and acidic residues" evidence="13">
    <location>
        <begin position="710"/>
        <end position="740"/>
    </location>
</feature>
<dbReference type="Proteomes" id="UP000011083">
    <property type="component" value="Unassembled WGS sequence"/>
</dbReference>
<reference evidence="15 16" key="1">
    <citation type="journal article" date="2013" name="Genome Biol.">
        <title>Genome of Acanthamoeba castellanii highlights extensive lateral gene transfer and early evolution of tyrosine kinase signaling.</title>
        <authorList>
            <person name="Clarke M."/>
            <person name="Lohan A.J."/>
            <person name="Liu B."/>
            <person name="Lagkouvardos I."/>
            <person name="Roy S."/>
            <person name="Zafar N."/>
            <person name="Bertelli C."/>
            <person name="Schilde C."/>
            <person name="Kianianmomeni A."/>
            <person name="Burglin T.R."/>
            <person name="Frech C."/>
            <person name="Turcotte B."/>
            <person name="Kopec K.O."/>
            <person name="Synnott J.M."/>
            <person name="Choo C."/>
            <person name="Paponov I."/>
            <person name="Finkler A."/>
            <person name="Soon Heng Tan C."/>
            <person name="Hutchins A.P."/>
            <person name="Weinmeier T."/>
            <person name="Rattei T."/>
            <person name="Chu J.S."/>
            <person name="Gimenez G."/>
            <person name="Irimia M."/>
            <person name="Rigden D.J."/>
            <person name="Fitzpatrick D.A."/>
            <person name="Lorenzo-Morales J."/>
            <person name="Bateman A."/>
            <person name="Chiu C.H."/>
            <person name="Tang P."/>
            <person name="Hegemann P."/>
            <person name="Fromm H."/>
            <person name="Raoult D."/>
            <person name="Greub G."/>
            <person name="Miranda-Saavedra D."/>
            <person name="Chen N."/>
            <person name="Nash P."/>
            <person name="Ginger M.L."/>
            <person name="Horn M."/>
            <person name="Schaap P."/>
            <person name="Caler L."/>
            <person name="Loftus B."/>
        </authorList>
    </citation>
    <scope>NUCLEOTIDE SEQUENCE [LARGE SCALE GENOMIC DNA]</scope>
    <source>
        <strain evidence="15 16">Neff</strain>
    </source>
</reference>
<proteinExistence type="inferred from homology"/>
<dbReference type="PANTHER" id="PTHR47969:SF15">
    <property type="entry name" value="CHROMOSOME-ASSOCIATED KINESIN KIF4A-RELATED"/>
    <property type="match status" value="1"/>
</dbReference>
<feature type="region of interest" description="Disordered" evidence="13">
    <location>
        <begin position="890"/>
        <end position="1025"/>
    </location>
</feature>
<dbReference type="RefSeq" id="XP_004336239.1">
    <property type="nucleotide sequence ID" value="XM_004336191.1"/>
</dbReference>
<gene>
    <name evidence="15" type="ORF">ACA1_139430</name>
</gene>
<dbReference type="CDD" id="cd01369">
    <property type="entry name" value="KISc_KHC_KIF5"/>
    <property type="match status" value="1"/>
</dbReference>
<dbReference type="GO" id="GO:0007052">
    <property type="term" value="P:mitotic spindle organization"/>
    <property type="evidence" value="ECO:0007669"/>
    <property type="project" value="TreeGrafter"/>
</dbReference>
<dbReference type="GO" id="GO:0005874">
    <property type="term" value="C:microtubule"/>
    <property type="evidence" value="ECO:0007669"/>
    <property type="project" value="UniProtKB-KW"/>
</dbReference>
<feature type="binding site" evidence="11">
    <location>
        <begin position="56"/>
        <end position="63"/>
    </location>
    <ligand>
        <name>ATP</name>
        <dbReference type="ChEBI" id="CHEBI:30616"/>
    </ligand>
</feature>
<dbReference type="PRINTS" id="PR00380">
    <property type="entry name" value="KINESINHEAVY"/>
</dbReference>
<keyword evidence="5 11" id="KW-0547">Nucleotide-binding</keyword>
<evidence type="ECO:0000256" key="5">
    <source>
        <dbReference type="ARBA" id="ARBA00022741"/>
    </source>
</evidence>
<feature type="compositionally biased region" description="Basic and acidic residues" evidence="13">
    <location>
        <begin position="659"/>
        <end position="673"/>
    </location>
</feature>
<keyword evidence="2" id="KW-0813">Transport</keyword>
<dbReference type="SMART" id="SM00129">
    <property type="entry name" value="KISc"/>
    <property type="match status" value="1"/>
</dbReference>
<dbReference type="SUPFAM" id="SSF52540">
    <property type="entry name" value="P-loop containing nucleoside triphosphate hydrolases"/>
    <property type="match status" value="1"/>
</dbReference>
<evidence type="ECO:0000256" key="1">
    <source>
        <dbReference type="ARBA" id="ARBA00004245"/>
    </source>
</evidence>
<evidence type="ECO:0000256" key="3">
    <source>
        <dbReference type="ARBA" id="ARBA00022490"/>
    </source>
</evidence>
<protein>
    <submittedName>
        <fullName evidence="15">Kinesin motor domain containing protein</fullName>
    </submittedName>
</protein>
<feature type="compositionally biased region" description="Basic and acidic residues" evidence="13">
    <location>
        <begin position="682"/>
        <end position="703"/>
    </location>
</feature>
<evidence type="ECO:0000256" key="2">
    <source>
        <dbReference type="ARBA" id="ARBA00022448"/>
    </source>
</evidence>
<evidence type="ECO:0000259" key="14">
    <source>
        <dbReference type="PROSITE" id="PS50067"/>
    </source>
</evidence>
<feature type="compositionally biased region" description="Low complexity" evidence="13">
    <location>
        <begin position="998"/>
        <end position="1015"/>
    </location>
</feature>
<evidence type="ECO:0000313" key="16">
    <source>
        <dbReference type="Proteomes" id="UP000011083"/>
    </source>
</evidence>
<dbReference type="PANTHER" id="PTHR47969">
    <property type="entry name" value="CHROMOSOME-ASSOCIATED KINESIN KIF4A-RELATED"/>
    <property type="match status" value="1"/>
</dbReference>
<keyword evidence="6 11" id="KW-0067">ATP-binding</keyword>
<dbReference type="FunFam" id="3.40.850.10:FF:000019">
    <property type="entry name" value="Kinesin-like protein KIN-5D"/>
    <property type="match status" value="1"/>
</dbReference>
<dbReference type="EMBL" id="KB008066">
    <property type="protein sequence ID" value="ELR14226.1"/>
    <property type="molecule type" value="Genomic_DNA"/>
</dbReference>
<name>L8GQ26_ACACF</name>
<organism evidence="15 16">
    <name type="scientific">Acanthamoeba castellanii (strain ATCC 30010 / Neff)</name>
    <dbReference type="NCBI Taxonomy" id="1257118"/>
    <lineage>
        <taxon>Eukaryota</taxon>
        <taxon>Amoebozoa</taxon>
        <taxon>Discosea</taxon>
        <taxon>Longamoebia</taxon>
        <taxon>Centramoebida</taxon>
        <taxon>Acanthamoebidae</taxon>
        <taxon>Acanthamoeba</taxon>
    </lineage>
</organism>
<dbReference type="Pfam" id="PF00225">
    <property type="entry name" value="Kinesin"/>
    <property type="match status" value="1"/>
</dbReference>
<comment type="subcellular location">
    <subcellularLocation>
        <location evidence="1">Cytoplasm</location>
        <location evidence="1">Cytoskeleton</location>
    </subcellularLocation>
</comment>
<feature type="region of interest" description="Disordered" evidence="13">
    <location>
        <begin position="659"/>
        <end position="740"/>
    </location>
</feature>
<evidence type="ECO:0000313" key="15">
    <source>
        <dbReference type="EMBL" id="ELR14226.1"/>
    </source>
</evidence>
<dbReference type="OrthoDB" id="3176171at2759"/>
<dbReference type="GO" id="GO:0008017">
    <property type="term" value="F:microtubule binding"/>
    <property type="evidence" value="ECO:0007669"/>
    <property type="project" value="InterPro"/>
</dbReference>
<dbReference type="InterPro" id="IPR027417">
    <property type="entry name" value="P-loop_NTPase"/>
</dbReference>
<dbReference type="OMA" id="ENRCQKV"/>
<dbReference type="AlphaFoldDB" id="L8GQ26"/>
<dbReference type="STRING" id="1257118.L8GQ26"/>
<evidence type="ECO:0000256" key="11">
    <source>
        <dbReference type="PROSITE-ProRule" id="PRU00283"/>
    </source>
</evidence>
<dbReference type="GeneID" id="14914783"/>
<dbReference type="GO" id="GO:0005524">
    <property type="term" value="F:ATP binding"/>
    <property type="evidence" value="ECO:0007669"/>
    <property type="project" value="UniProtKB-UniRule"/>
</dbReference>
<keyword evidence="4" id="KW-0493">Microtubule</keyword>
<evidence type="ECO:0000256" key="6">
    <source>
        <dbReference type="ARBA" id="ARBA00022840"/>
    </source>
</evidence>
<dbReference type="InterPro" id="IPR019821">
    <property type="entry name" value="Kinesin_motor_CS"/>
</dbReference>
<feature type="compositionally biased region" description="Low complexity" evidence="13">
    <location>
        <begin position="929"/>
        <end position="972"/>
    </location>
</feature>
<evidence type="ECO:0000256" key="12">
    <source>
        <dbReference type="SAM" id="Coils"/>
    </source>
</evidence>
<dbReference type="Gene3D" id="3.40.850.10">
    <property type="entry name" value="Kinesin motor domain"/>
    <property type="match status" value="1"/>
</dbReference>
<feature type="domain" description="Kinesin motor" evidence="14">
    <location>
        <begin position="1"/>
        <end position="298"/>
    </location>
</feature>
<dbReference type="GO" id="GO:0007018">
    <property type="term" value="P:microtubule-based movement"/>
    <property type="evidence" value="ECO:0007669"/>
    <property type="project" value="InterPro"/>
</dbReference>
<keyword evidence="9" id="KW-0206">Cytoskeleton</keyword>
<dbReference type="InterPro" id="IPR036961">
    <property type="entry name" value="Kinesin_motor_dom_sf"/>
</dbReference>